<dbReference type="KEGG" id="ngv:CDO52_00635"/>
<accession>A0A223S035</accession>
<organism evidence="1 2">
    <name type="scientific">Nocardiopsis gilva YIM 90087</name>
    <dbReference type="NCBI Taxonomy" id="1235441"/>
    <lineage>
        <taxon>Bacteria</taxon>
        <taxon>Bacillati</taxon>
        <taxon>Actinomycetota</taxon>
        <taxon>Actinomycetes</taxon>
        <taxon>Streptosporangiales</taxon>
        <taxon>Nocardiopsidaceae</taxon>
        <taxon>Nocardiopsis</taxon>
    </lineage>
</organism>
<name>A0A223S035_9ACTN</name>
<gene>
    <name evidence="1" type="ORF">CDO52_00635</name>
</gene>
<dbReference type="OrthoDB" id="3427607at2"/>
<protein>
    <submittedName>
        <fullName evidence="1">Uncharacterized protein</fullName>
    </submittedName>
</protein>
<proteinExistence type="predicted"/>
<evidence type="ECO:0000313" key="1">
    <source>
        <dbReference type="EMBL" id="ASU81485.1"/>
    </source>
</evidence>
<reference evidence="1 2" key="1">
    <citation type="submission" date="2017-08" db="EMBL/GenBank/DDBJ databases">
        <title>The complete genome sequence of Nocardiopsis gilva YIM 90087.</title>
        <authorList>
            <person name="Yin M."/>
            <person name="Tang S."/>
        </authorList>
    </citation>
    <scope>NUCLEOTIDE SEQUENCE [LARGE SCALE GENOMIC DNA]</scope>
    <source>
        <strain evidence="1 2">YIM 90087</strain>
    </source>
</reference>
<dbReference type="AlphaFoldDB" id="A0A223S035"/>
<keyword evidence="2" id="KW-1185">Reference proteome</keyword>
<dbReference type="Proteomes" id="UP000215005">
    <property type="component" value="Chromosome"/>
</dbReference>
<sequence>MTTVRTDTADTLAELKAWAAYHDATITVVDYWDAVTFRADVVSDDGVLYRYLYREEFPPPVALKRRRNTFTVECVHEPAGALCFHVRVVTPQLSDGELVDPAYLAELVAVATIQRERRLRCGATAENLMILTTTRTYAADHASYWGR</sequence>
<dbReference type="EMBL" id="CP022753">
    <property type="protein sequence ID" value="ASU81485.1"/>
    <property type="molecule type" value="Genomic_DNA"/>
</dbReference>
<evidence type="ECO:0000313" key="2">
    <source>
        <dbReference type="Proteomes" id="UP000215005"/>
    </source>
</evidence>
<dbReference type="RefSeq" id="WP_017619478.1">
    <property type="nucleotide sequence ID" value="NZ_ANBG01000245.1"/>
</dbReference>